<reference evidence="1 2" key="1">
    <citation type="submission" date="2019-09" db="EMBL/GenBank/DDBJ databases">
        <title>FDA dAtabase for Regulatory Grade micrObial Sequences (FDA-ARGOS): Supporting development and validation of Infectious Disease Dx tests.</title>
        <authorList>
            <person name="Sciortino C."/>
            <person name="Tallon L."/>
            <person name="Sadzewicz L."/>
            <person name="Vavikolanu K."/>
            <person name="Mehta A."/>
            <person name="Aluvathingal J."/>
            <person name="Nadendla S."/>
            <person name="Nandy P."/>
            <person name="Geyer C."/>
            <person name="Yan Y."/>
            <person name="Sichtig H."/>
        </authorList>
    </citation>
    <scope>NUCLEOTIDE SEQUENCE [LARGE SCALE GENOMIC DNA]</scope>
    <source>
        <strain evidence="1 2">FDAARGOS_661</strain>
    </source>
</reference>
<sequence length="135" mass="15154">MAIIEPSHIGHTPFQQLLGHHEDIMKTWTALSDTLENTSALNAELKEEIRRMLAQKNGCQYCKAKGKPTGSLTDEKSAICIGFTEVYIKLGDQIPTTYIEILTSHLSDKEIIELITFITFTNAQQQFGAMMKLQP</sequence>
<dbReference type="Gene3D" id="1.20.1290.10">
    <property type="entry name" value="AhpD-like"/>
    <property type="match status" value="1"/>
</dbReference>
<organism evidence="1 2">
    <name type="scientific">Staphylococcus hominis</name>
    <dbReference type="NCBI Taxonomy" id="1290"/>
    <lineage>
        <taxon>Bacteria</taxon>
        <taxon>Bacillati</taxon>
        <taxon>Bacillota</taxon>
        <taxon>Bacilli</taxon>
        <taxon>Bacillales</taxon>
        <taxon>Staphylococcaceae</taxon>
        <taxon>Staphylococcus</taxon>
    </lineage>
</organism>
<protein>
    <submittedName>
        <fullName evidence="1">Carboxymuconolactone decarboxylase family protein</fullName>
    </submittedName>
</protein>
<evidence type="ECO:0000313" key="2">
    <source>
        <dbReference type="Proteomes" id="UP000509636"/>
    </source>
</evidence>
<proteinExistence type="predicted"/>
<dbReference type="AlphaFoldDB" id="A0A6N0I2M9"/>
<dbReference type="RefSeq" id="WP_302009710.1">
    <property type="nucleotide sequence ID" value="NZ_JAUKOV010000004.1"/>
</dbReference>
<dbReference type="Proteomes" id="UP000509636">
    <property type="component" value="Chromosome"/>
</dbReference>
<evidence type="ECO:0000313" key="1">
    <source>
        <dbReference type="EMBL" id="QKQ28799.1"/>
    </source>
</evidence>
<dbReference type="EMBL" id="CP054550">
    <property type="protein sequence ID" value="QKQ28799.1"/>
    <property type="molecule type" value="Genomic_DNA"/>
</dbReference>
<accession>A0A6N0I2M9</accession>
<gene>
    <name evidence="1" type="ORF">FOB69_04565</name>
</gene>
<dbReference type="InterPro" id="IPR029032">
    <property type="entry name" value="AhpD-like"/>
</dbReference>
<name>A0A6N0I2M9_STAHO</name>
<dbReference type="SUPFAM" id="SSF69118">
    <property type="entry name" value="AhpD-like"/>
    <property type="match status" value="1"/>
</dbReference>